<evidence type="ECO:0000313" key="2">
    <source>
        <dbReference type="Proteomes" id="UP001159363"/>
    </source>
</evidence>
<proteinExistence type="predicted"/>
<gene>
    <name evidence="1" type="ORF">PR048_024008</name>
</gene>
<keyword evidence="2" id="KW-1185">Reference proteome</keyword>
<accession>A0ABQ9GVU9</accession>
<comment type="caution">
    <text evidence="1">The sequence shown here is derived from an EMBL/GenBank/DDBJ whole genome shotgun (WGS) entry which is preliminary data.</text>
</comment>
<protein>
    <submittedName>
        <fullName evidence="1">Uncharacterized protein</fullName>
    </submittedName>
</protein>
<organism evidence="1 2">
    <name type="scientific">Dryococelus australis</name>
    <dbReference type="NCBI Taxonomy" id="614101"/>
    <lineage>
        <taxon>Eukaryota</taxon>
        <taxon>Metazoa</taxon>
        <taxon>Ecdysozoa</taxon>
        <taxon>Arthropoda</taxon>
        <taxon>Hexapoda</taxon>
        <taxon>Insecta</taxon>
        <taxon>Pterygota</taxon>
        <taxon>Neoptera</taxon>
        <taxon>Polyneoptera</taxon>
        <taxon>Phasmatodea</taxon>
        <taxon>Verophasmatodea</taxon>
        <taxon>Anareolatae</taxon>
        <taxon>Phasmatidae</taxon>
        <taxon>Eurycanthinae</taxon>
        <taxon>Dryococelus</taxon>
    </lineage>
</organism>
<dbReference type="EMBL" id="JARBHB010000009">
    <property type="protein sequence ID" value="KAJ8876099.1"/>
    <property type="molecule type" value="Genomic_DNA"/>
</dbReference>
<reference evidence="1 2" key="1">
    <citation type="submission" date="2023-02" db="EMBL/GenBank/DDBJ databases">
        <title>LHISI_Scaffold_Assembly.</title>
        <authorList>
            <person name="Stuart O.P."/>
            <person name="Cleave R."/>
            <person name="Magrath M.J.L."/>
            <person name="Mikheyev A.S."/>
        </authorList>
    </citation>
    <scope>NUCLEOTIDE SEQUENCE [LARGE SCALE GENOMIC DNA]</scope>
    <source>
        <strain evidence="1">Daus_M_001</strain>
        <tissue evidence="1">Leg muscle</tissue>
    </source>
</reference>
<dbReference type="Proteomes" id="UP001159363">
    <property type="component" value="Chromosome 8"/>
</dbReference>
<evidence type="ECO:0000313" key="1">
    <source>
        <dbReference type="EMBL" id="KAJ8876099.1"/>
    </source>
</evidence>
<sequence>MFGPMTRGIILLKYHIVVRAHECLQCNAIARTHAHTLARCLQGSKQPCRFHAATHASLHPPLQLFSPLRYGGVGLCNPRTASVKPDTDGPQEGERKIEEYLSDSSCHPCPSRAERLANKKLASRAMRVDLNEKGVRVLVRESEPCASSRFAAGKSGLHSLRVAVFRLRESLSVCGLPAADGSQNPDSLLGNHTNRVPFCETAATVKTTCRPYRSLASRPSTRSYVTSPSRLPVYVSLSDAGHSPITKRLPSSSPTTDKLAIREARRALRPESANWHCAGRVWPRPLISRAILFFLVVGATGVRRRLSPPLSRLASPAKQKAILHACGAVETALQPVSCSNNAAPAPRGLQQEGWGEWRVEQRQINQWELISHDDLGHLAPHTPPFAILSTNAIAQGVLRTKSVQADRRYLKKQCNGFSNMSNEALVHLLRVPVVIFTFPGLAPKRGLSVGICHFQSPEVTLRVINSKATLYVKNLNRIRSKAFRKEAPSAMCPWAIWRANAIFLPVQPCAVPRTDHKTSALVPAQPITSSNTQANKDHACIKHPPPPGGGRNFSPCATACVPGRQRILLEITLFSAPKARVWRLVRPNETVGRFRSGEGRLQQSARVRRRDCVQWRAGLICGTLDWMLMFHSDRWRWSLTSIFMSRSCSCLQEIAIVNFETTFKSIIKSDLYYPCQKMHQHFCKFIFLMMRFKLTHVVNTIISKKMQERSIVILIATNIDHATFYNSHLYSGKERMDIISKGGTTLVGKQFLKGRNQLIQVFKQVSTRMQSDNYMVVIKFKKIQGGQHPGTYNAPTINEVSIVIADEQFEQRDRKILTNIDDTTLCNIQLYSGKEGMDNSCCALDLARTHNRETHSTIIREAFERQIYSNLQLCAEKNHSSKHTRHASIVRRFTIYTNILGIRRMNIISNMNKRKSNNSLGHGIRKGNEMAIAYTRGVPMRYHSHTAHAQVCRSASGPSSCCSRRGGGSRGRRKSRMTRSLRCGCWGAGIVKRDAGDDWVRVVPRLVE</sequence>
<name>A0ABQ9GVU9_9NEOP</name>